<comment type="caution">
    <text evidence="1">The sequence shown here is derived from an EMBL/GenBank/DDBJ whole genome shotgun (WGS) entry which is preliminary data.</text>
</comment>
<dbReference type="AlphaFoldDB" id="A0AAD9SPV3"/>
<evidence type="ECO:0000313" key="1">
    <source>
        <dbReference type="EMBL" id="KAK2613677.1"/>
    </source>
</evidence>
<proteinExistence type="predicted"/>
<name>A0AAD9SPV3_PHOAM</name>
<accession>A0AAD9SPV3</accession>
<gene>
    <name evidence="1" type="ORF">N8I77_000570</name>
</gene>
<keyword evidence="2" id="KW-1185">Reference proteome</keyword>
<dbReference type="EMBL" id="JAUJFL010000001">
    <property type="protein sequence ID" value="KAK2613675.1"/>
    <property type="molecule type" value="Genomic_DNA"/>
</dbReference>
<evidence type="ECO:0000313" key="2">
    <source>
        <dbReference type="Proteomes" id="UP001265746"/>
    </source>
</evidence>
<protein>
    <submittedName>
        <fullName evidence="1">Uncharacterized protein</fullName>
    </submittedName>
</protein>
<reference evidence="1" key="1">
    <citation type="submission" date="2023-06" db="EMBL/GenBank/DDBJ databases">
        <authorList>
            <person name="Noh H."/>
        </authorList>
    </citation>
    <scope>NUCLEOTIDE SEQUENCE</scope>
    <source>
        <strain evidence="1">DUCC20226</strain>
    </source>
</reference>
<organism evidence="1 2">
    <name type="scientific">Phomopsis amygdali</name>
    <name type="common">Fusicoccum amygdali</name>
    <dbReference type="NCBI Taxonomy" id="1214568"/>
    <lineage>
        <taxon>Eukaryota</taxon>
        <taxon>Fungi</taxon>
        <taxon>Dikarya</taxon>
        <taxon>Ascomycota</taxon>
        <taxon>Pezizomycotina</taxon>
        <taxon>Sordariomycetes</taxon>
        <taxon>Sordariomycetidae</taxon>
        <taxon>Diaporthales</taxon>
        <taxon>Diaporthaceae</taxon>
        <taxon>Diaporthe</taxon>
    </lineage>
</organism>
<dbReference type="EMBL" id="JAUJFL010000001">
    <property type="protein sequence ID" value="KAK2613677.1"/>
    <property type="molecule type" value="Genomic_DNA"/>
</dbReference>
<dbReference type="Proteomes" id="UP001265746">
    <property type="component" value="Unassembled WGS sequence"/>
</dbReference>
<sequence>MPLNASPVVRNPTPTLWNLSLCPPTALHLNQIWRRSNTAEEHDCVARDECGPNLLVEFQYSSTLDMEHPKLVLFVAGLVVDVLDLQSPRRGVQHPAYYPVFGVEELPFGYLRCRRRGLSLHKKTWASP</sequence>